<dbReference type="PANTHER" id="PTHR42818">
    <property type="entry name" value="SULFOPYRUVATE DECARBOXYLASE SUBUNIT ALPHA"/>
    <property type="match status" value="1"/>
</dbReference>
<evidence type="ECO:0000256" key="1">
    <source>
        <dbReference type="ARBA" id="ARBA00022793"/>
    </source>
</evidence>
<gene>
    <name evidence="3" type="ORF">FRZ44_48030</name>
</gene>
<keyword evidence="2" id="KW-0456">Lyase</keyword>
<dbReference type="EMBL" id="CP042906">
    <property type="protein sequence ID" value="QEX19489.1"/>
    <property type="molecule type" value="Genomic_DNA"/>
</dbReference>
<keyword evidence="1" id="KW-0210">Decarboxylase</keyword>
<dbReference type="AlphaFoldDB" id="A0A5J6MQ72"/>
<sequence>MAEAGKTESLGWPAAIHAALRKHDVRQVAYVPDGGHTELLQRVHADPAMTPVLLTSEQEGVGVVTGAWLGGQRSALVMQSSGVGNCVNLLSLVRLCQLPFLALVTMRGEWGEFNPWQVPMGSTTAQAFALMGVQVQRAETPDEVAPVMQAACAMAFEGGTPMAVLLAQRLIGAKEFLK</sequence>
<evidence type="ECO:0000313" key="4">
    <source>
        <dbReference type="Proteomes" id="UP000326202"/>
    </source>
</evidence>
<evidence type="ECO:0000256" key="2">
    <source>
        <dbReference type="ARBA" id="ARBA00023239"/>
    </source>
</evidence>
<dbReference type="Proteomes" id="UP000326202">
    <property type="component" value="Chromosome"/>
</dbReference>
<proteinExistence type="predicted"/>
<dbReference type="GO" id="GO:0016831">
    <property type="term" value="F:carboxy-lyase activity"/>
    <property type="evidence" value="ECO:0007669"/>
    <property type="project" value="UniProtKB-KW"/>
</dbReference>
<dbReference type="PANTHER" id="PTHR42818:SF1">
    <property type="entry name" value="SULFOPYRUVATE DECARBOXYLASE"/>
    <property type="match status" value="1"/>
</dbReference>
<keyword evidence="4" id="KW-1185">Reference proteome</keyword>
<dbReference type="CDD" id="cd07035">
    <property type="entry name" value="TPP_PYR_POX_like"/>
    <property type="match status" value="1"/>
</dbReference>
<name>A0A5J6MQ72_9PROT</name>
<accession>A0A5J6MQ72</accession>
<reference evidence="3 4" key="1">
    <citation type="submission" date="2019-08" db="EMBL/GenBank/DDBJ databases">
        <title>Hyperibacter terrae gen. nov., sp. nov. and Hyperibacter viscosus sp. nov., two new members in the family Rhodospirillaceae isolated from the rhizosphere of Hypericum perforatum.</title>
        <authorList>
            <person name="Noviana Z."/>
        </authorList>
    </citation>
    <scope>NUCLEOTIDE SEQUENCE [LARGE SCALE GENOMIC DNA]</scope>
    <source>
        <strain evidence="3 4">R5913</strain>
    </source>
</reference>
<protein>
    <recommendedName>
        <fullName evidence="5">Thiamine pyrophosphate enzyme N-terminal TPP-binding domain-containing protein</fullName>
    </recommendedName>
</protein>
<dbReference type="InterPro" id="IPR029061">
    <property type="entry name" value="THDP-binding"/>
</dbReference>
<dbReference type="RefSeq" id="WP_151179550.1">
    <property type="nucleotide sequence ID" value="NZ_CP042906.1"/>
</dbReference>
<dbReference type="SUPFAM" id="SSF52518">
    <property type="entry name" value="Thiamin diphosphate-binding fold (THDP-binding)"/>
    <property type="match status" value="1"/>
</dbReference>
<dbReference type="OrthoDB" id="9798007at2"/>
<organism evidence="3 4">
    <name type="scientific">Hypericibacter terrae</name>
    <dbReference type="NCBI Taxonomy" id="2602015"/>
    <lineage>
        <taxon>Bacteria</taxon>
        <taxon>Pseudomonadati</taxon>
        <taxon>Pseudomonadota</taxon>
        <taxon>Alphaproteobacteria</taxon>
        <taxon>Rhodospirillales</taxon>
        <taxon>Dongiaceae</taxon>
        <taxon>Hypericibacter</taxon>
    </lineage>
</organism>
<dbReference type="InterPro" id="IPR051818">
    <property type="entry name" value="TPP_dependent_decarboxylase"/>
</dbReference>
<dbReference type="KEGG" id="htq:FRZ44_48030"/>
<evidence type="ECO:0000313" key="3">
    <source>
        <dbReference type="EMBL" id="QEX19489.1"/>
    </source>
</evidence>
<dbReference type="Gene3D" id="3.40.50.970">
    <property type="match status" value="1"/>
</dbReference>
<evidence type="ECO:0008006" key="5">
    <source>
        <dbReference type="Google" id="ProtNLM"/>
    </source>
</evidence>